<feature type="binding site" evidence="5">
    <location>
        <position position="40"/>
    </location>
    <ligand>
        <name>ATP</name>
        <dbReference type="ChEBI" id="CHEBI:30616"/>
    </ligand>
</feature>
<evidence type="ECO:0000256" key="5">
    <source>
        <dbReference type="PROSITE-ProRule" id="PRU10141"/>
    </source>
</evidence>
<reference evidence="8" key="1">
    <citation type="submission" date="2021-01" db="EMBL/GenBank/DDBJ databases">
        <authorList>
            <consortium name="Genoscope - CEA"/>
            <person name="William W."/>
        </authorList>
    </citation>
    <scope>NUCLEOTIDE SEQUENCE</scope>
</reference>
<organism evidence="8 9">
    <name type="scientific">Paramecium pentaurelia</name>
    <dbReference type="NCBI Taxonomy" id="43138"/>
    <lineage>
        <taxon>Eukaryota</taxon>
        <taxon>Sar</taxon>
        <taxon>Alveolata</taxon>
        <taxon>Ciliophora</taxon>
        <taxon>Intramacronucleata</taxon>
        <taxon>Oligohymenophorea</taxon>
        <taxon>Peniculida</taxon>
        <taxon>Parameciidae</taxon>
        <taxon>Paramecium</taxon>
    </lineage>
</organism>
<keyword evidence="2 5" id="KW-0547">Nucleotide-binding</keyword>
<dbReference type="EC" id="2.7.11.1" evidence="1"/>
<dbReference type="PROSITE" id="PS50011">
    <property type="entry name" value="PROTEIN_KINASE_DOM"/>
    <property type="match status" value="1"/>
</dbReference>
<dbReference type="PROSITE" id="PS00107">
    <property type="entry name" value="PROTEIN_KINASE_ATP"/>
    <property type="match status" value="1"/>
</dbReference>
<evidence type="ECO:0000256" key="1">
    <source>
        <dbReference type="ARBA" id="ARBA00012513"/>
    </source>
</evidence>
<proteinExistence type="predicted"/>
<dbReference type="InterPro" id="IPR000719">
    <property type="entry name" value="Prot_kinase_dom"/>
</dbReference>
<protein>
    <recommendedName>
        <fullName evidence="4">Casein kinase I</fullName>
        <ecNumber evidence="1">2.7.11.1</ecNumber>
    </recommendedName>
</protein>
<evidence type="ECO:0000313" key="8">
    <source>
        <dbReference type="EMBL" id="CAD8144332.1"/>
    </source>
</evidence>
<dbReference type="EMBL" id="CAJJDO010000013">
    <property type="protein sequence ID" value="CAD8144332.1"/>
    <property type="molecule type" value="Genomic_DNA"/>
</dbReference>
<dbReference type="InterPro" id="IPR050235">
    <property type="entry name" value="CK1_Ser-Thr_kinase"/>
</dbReference>
<gene>
    <name evidence="8" type="ORF">PPENT_87.1.T0130176</name>
</gene>
<evidence type="ECO:0000256" key="4">
    <source>
        <dbReference type="ARBA" id="ARBA00023860"/>
    </source>
</evidence>
<dbReference type="PANTHER" id="PTHR11909">
    <property type="entry name" value="CASEIN KINASE-RELATED"/>
    <property type="match status" value="1"/>
</dbReference>
<dbReference type="SMART" id="SM00220">
    <property type="entry name" value="S_TKc"/>
    <property type="match status" value="1"/>
</dbReference>
<keyword evidence="6" id="KW-0175">Coiled coil</keyword>
<dbReference type="PROSITE" id="PS00108">
    <property type="entry name" value="PROTEIN_KINASE_ST"/>
    <property type="match status" value="1"/>
</dbReference>
<evidence type="ECO:0000256" key="2">
    <source>
        <dbReference type="ARBA" id="ARBA00022741"/>
    </source>
</evidence>
<dbReference type="InterPro" id="IPR008271">
    <property type="entry name" value="Ser/Thr_kinase_AS"/>
</dbReference>
<dbReference type="GO" id="GO:0005524">
    <property type="term" value="F:ATP binding"/>
    <property type="evidence" value="ECO:0007669"/>
    <property type="project" value="UniProtKB-UniRule"/>
</dbReference>
<dbReference type="InterPro" id="IPR017441">
    <property type="entry name" value="Protein_kinase_ATP_BS"/>
</dbReference>
<name>A0A8S1T0X4_9CILI</name>
<dbReference type="CDD" id="cd14016">
    <property type="entry name" value="STKc_CK1"/>
    <property type="match status" value="1"/>
</dbReference>
<evidence type="ECO:0000256" key="3">
    <source>
        <dbReference type="ARBA" id="ARBA00022840"/>
    </source>
</evidence>
<accession>A0A8S1T0X4</accession>
<sequence length="1487" mass="178266">MELTFAQKYRFTLDKRIGLGAFGQIYLGNNIKTGEEMAIKLENVSNKHSQLLHEAKIYRILLLDGPVPGFPNLHWFGQEGDFNVLVLDILGPSLEDLFNYHGRKFSLKSVLMLADQLLTRISYLHSKDFIHRDIKPENFLIGLNKKADNIYMIDFGLTKRYRYQRTETHIQYGEQNQLVGTCRFSSINAHLGIEQSRRDDLESIGYMLIYFLRGSLPWSGIKTETKIAKYEKVGECKIATPIDKLCEGFPGIKSIQIQRNLLNILITQKVQNLKKYLIMFGLKDFLRIYFIKKDIFGIMCLIGLKKLNEYQFIRKIINLIIQYLNFQVNDLQNYIIYKLLTCQMNQKLNESAQYGKNTIPKYEDWQQFRVNFFRNKSSEIKNDNFQQYFNLMDMDTIDQNSNSIYQKQQKKQEKILTYIIEYQQQQNLNNKLIYQLKRKNEEFDKNHKQLINNQIQEELFIEQPLREKNIIQNLLSIFNSFYNGDSSQILLQNSDIVPEELRVYIQRAIQQFNFNHEKKKENNLRLTYIGITKEYNLNKDIMQEKDFDSFQNFSIMIQDENKFQNQIDKELKSLIQQDQYYLKINFSNKITNQIQLLYRYFLKNKIKKFQPKIIVLLIEINDDFDFAAFFFQKLISQLEKISQHSLLIIPLLTSFTPYSYEKYLKSTLLISNSFYDYRFKRKNKSHYQCEDISAQDYNDYIKYFAQTQKEEKFFFSQFLALKVRQNQFKNNYMEIETEQQKQILHFAAKPILQNEDDNDNNKNKAQDFEYNLLGILNSNNKIELVKLYENETKQPIRISEVQYFISYDSDQKSFIICIVKNNHLFYQQCNFNKEQEKQIEDSIYLNQYPYFQNISDKQKSSYLLLGFYFYQFNVQFSKENQMQKKIGSNFKYYVQIYKYDINAIREPQYYNNSENEQNYYEALINFTISPRQNNSFILLGGTYQSLVKNDEYEFNISSYAITVEINEKEKNKLKIIKNVGKLKCYENSICQKINDQYMLYFESQTKYQAISFQSQIQRISIFGYEQIVKFDNCQIQNQMNFDFYQQKKKLFKSNQLNKIILEQNKKKLEFTVIVQELVQDNVKIVDQQDIIDVKELAKQVQLQVHQFRFIYDLISMKVDIKVESSHFFIQQIEKSNSLRNACLYINWLEDRNNQYIFHYNGIQNLYLLYFNDKPKAKIRKFIFEDPIDKEDNLDFDEVILNDLDNEQLWIVRKVNHQDYISLDIFESDWINLQDAKDSLEDSITKVPMNMIYRIEQIKEDFCLIGLEVKWQKEQGQRCPYLIVCTSTIIYEISIKQIRKIKWDYILRYKLNTWEKEPLQFQQSPIHRSRQVQFNVNMQIPTIVASLENGDLLLFYSYCNVKKESDQKFELEIKYLILKDYKELNNDQIDIEEENREFQYKNIKYNSQMEVNIAKINTVIIQNNEFEFSVIVEESDGQLYKIYSGDQSKDKKQFLTIMKECVILSDAAFLKNQSLIINQNQDRVYHLK</sequence>
<dbReference type="Proteomes" id="UP000689195">
    <property type="component" value="Unassembled WGS sequence"/>
</dbReference>
<comment type="caution">
    <text evidence="8">The sequence shown here is derived from an EMBL/GenBank/DDBJ whole genome shotgun (WGS) entry which is preliminary data.</text>
</comment>
<evidence type="ECO:0000256" key="6">
    <source>
        <dbReference type="SAM" id="Coils"/>
    </source>
</evidence>
<dbReference type="Pfam" id="PF00069">
    <property type="entry name" value="Pkinase"/>
    <property type="match status" value="1"/>
</dbReference>
<evidence type="ECO:0000313" key="9">
    <source>
        <dbReference type="Proteomes" id="UP000689195"/>
    </source>
</evidence>
<dbReference type="GO" id="GO:0004674">
    <property type="term" value="F:protein serine/threonine kinase activity"/>
    <property type="evidence" value="ECO:0007669"/>
    <property type="project" value="UniProtKB-EC"/>
</dbReference>
<evidence type="ECO:0000259" key="7">
    <source>
        <dbReference type="PROSITE" id="PS50011"/>
    </source>
</evidence>
<feature type="domain" description="Protein kinase" evidence="7">
    <location>
        <begin position="11"/>
        <end position="286"/>
    </location>
</feature>
<feature type="coiled-coil region" evidence="6">
    <location>
        <begin position="422"/>
        <end position="453"/>
    </location>
</feature>
<keyword evidence="3 5" id="KW-0067">ATP-binding</keyword>
<keyword evidence="9" id="KW-1185">Reference proteome</keyword>